<protein>
    <submittedName>
        <fullName evidence="1">Uncharacterized protein</fullName>
    </submittedName>
</protein>
<sequence>MSEPASVAVK</sequence>
<proteinExistence type="predicted"/>
<reference evidence="1" key="2">
    <citation type="journal article" date="2015" name="Fish Shellfish Immunol.">
        <title>Early steps in the European eel (Anguilla anguilla)-Vibrio vulnificus interaction in the gills: Role of the RtxA13 toxin.</title>
        <authorList>
            <person name="Callol A."/>
            <person name="Pajuelo D."/>
            <person name="Ebbesson L."/>
            <person name="Teles M."/>
            <person name="MacKenzie S."/>
            <person name="Amaro C."/>
        </authorList>
    </citation>
    <scope>NUCLEOTIDE SEQUENCE</scope>
</reference>
<evidence type="ECO:0000313" key="1">
    <source>
        <dbReference type="EMBL" id="JAH61538.1"/>
    </source>
</evidence>
<dbReference type="EMBL" id="GBXM01040207">
    <property type="protein sequence ID" value="JAH68370.1"/>
    <property type="molecule type" value="Transcribed_RNA"/>
</dbReference>
<name>A0A0E9U996_ANGAN</name>
<accession>A0A0E9U996</accession>
<dbReference type="EMBL" id="GBXM01047039">
    <property type="protein sequence ID" value="JAH61538.1"/>
    <property type="molecule type" value="Transcribed_RNA"/>
</dbReference>
<reference evidence="1" key="1">
    <citation type="submission" date="2014-11" db="EMBL/GenBank/DDBJ databases">
        <authorList>
            <person name="Amaro Gonzalez C."/>
        </authorList>
    </citation>
    <scope>NUCLEOTIDE SEQUENCE</scope>
</reference>
<organism evidence="1">
    <name type="scientific">Anguilla anguilla</name>
    <name type="common">European freshwater eel</name>
    <name type="synonym">Muraena anguilla</name>
    <dbReference type="NCBI Taxonomy" id="7936"/>
    <lineage>
        <taxon>Eukaryota</taxon>
        <taxon>Metazoa</taxon>
        <taxon>Chordata</taxon>
        <taxon>Craniata</taxon>
        <taxon>Vertebrata</taxon>
        <taxon>Euteleostomi</taxon>
        <taxon>Actinopterygii</taxon>
        <taxon>Neopterygii</taxon>
        <taxon>Teleostei</taxon>
        <taxon>Anguilliformes</taxon>
        <taxon>Anguillidae</taxon>
        <taxon>Anguilla</taxon>
    </lineage>
</organism>